<keyword evidence="3" id="KW-1185">Reference proteome</keyword>
<feature type="transmembrane region" description="Helical" evidence="1">
    <location>
        <begin position="49"/>
        <end position="70"/>
    </location>
</feature>
<dbReference type="Proteomes" id="UP000887013">
    <property type="component" value="Unassembled WGS sequence"/>
</dbReference>
<dbReference type="AlphaFoldDB" id="A0A8X6QRY0"/>
<keyword evidence="1" id="KW-1133">Transmembrane helix</keyword>
<gene>
    <name evidence="2" type="ORF">NPIL_225581</name>
</gene>
<organism evidence="2 3">
    <name type="scientific">Nephila pilipes</name>
    <name type="common">Giant wood spider</name>
    <name type="synonym">Nephila maculata</name>
    <dbReference type="NCBI Taxonomy" id="299642"/>
    <lineage>
        <taxon>Eukaryota</taxon>
        <taxon>Metazoa</taxon>
        <taxon>Ecdysozoa</taxon>
        <taxon>Arthropoda</taxon>
        <taxon>Chelicerata</taxon>
        <taxon>Arachnida</taxon>
        <taxon>Araneae</taxon>
        <taxon>Araneomorphae</taxon>
        <taxon>Entelegynae</taxon>
        <taxon>Araneoidea</taxon>
        <taxon>Nephilidae</taxon>
        <taxon>Nephila</taxon>
    </lineage>
</organism>
<evidence type="ECO:0000313" key="2">
    <source>
        <dbReference type="EMBL" id="GFU33471.1"/>
    </source>
</evidence>
<evidence type="ECO:0000256" key="1">
    <source>
        <dbReference type="SAM" id="Phobius"/>
    </source>
</evidence>
<protein>
    <submittedName>
        <fullName evidence="2">Uncharacterized protein</fullName>
    </submittedName>
</protein>
<proteinExistence type="predicted"/>
<sequence>MPSALMRLPIEIAMLNFIERFKQPEKLRTTSITNTLMTAKYQLFAKKHIILILNIPIALCLRTIVLRPIFAGKKEATFSWAHGIPKQVHGVIVMW</sequence>
<keyword evidence="1" id="KW-0812">Transmembrane</keyword>
<dbReference type="EMBL" id="BMAW01083363">
    <property type="protein sequence ID" value="GFU33471.1"/>
    <property type="molecule type" value="Genomic_DNA"/>
</dbReference>
<keyword evidence="1" id="KW-0472">Membrane</keyword>
<reference evidence="2" key="1">
    <citation type="submission" date="2020-08" db="EMBL/GenBank/DDBJ databases">
        <title>Multicomponent nature underlies the extraordinary mechanical properties of spider dragline silk.</title>
        <authorList>
            <person name="Kono N."/>
            <person name="Nakamura H."/>
            <person name="Mori M."/>
            <person name="Yoshida Y."/>
            <person name="Ohtoshi R."/>
            <person name="Malay A.D."/>
            <person name="Moran D.A.P."/>
            <person name="Tomita M."/>
            <person name="Numata K."/>
            <person name="Arakawa K."/>
        </authorList>
    </citation>
    <scope>NUCLEOTIDE SEQUENCE</scope>
</reference>
<comment type="caution">
    <text evidence="2">The sequence shown here is derived from an EMBL/GenBank/DDBJ whole genome shotgun (WGS) entry which is preliminary data.</text>
</comment>
<evidence type="ECO:0000313" key="3">
    <source>
        <dbReference type="Proteomes" id="UP000887013"/>
    </source>
</evidence>
<accession>A0A8X6QRY0</accession>
<name>A0A8X6QRY0_NEPPI</name>